<reference evidence="2 3" key="1">
    <citation type="journal article" date="2012" name="Nat. Biotechnol.">
        <title>Draft genome sequence of pigeonpea (Cajanus cajan), an orphan legume crop of resource-poor farmers.</title>
        <authorList>
            <person name="Varshney R.K."/>
            <person name="Chen W."/>
            <person name="Li Y."/>
            <person name="Bharti A.K."/>
            <person name="Saxena R.K."/>
            <person name="Schlueter J.A."/>
            <person name="Donoghue M.T."/>
            <person name="Azam S."/>
            <person name="Fan G."/>
            <person name="Whaley A.M."/>
            <person name="Farmer A.D."/>
            <person name="Sheridan J."/>
            <person name="Iwata A."/>
            <person name="Tuteja R."/>
            <person name="Penmetsa R.V."/>
            <person name="Wu W."/>
            <person name="Upadhyaya H.D."/>
            <person name="Yang S.P."/>
            <person name="Shah T."/>
            <person name="Saxena K.B."/>
            <person name="Michael T."/>
            <person name="McCombie W.R."/>
            <person name="Yang B."/>
            <person name="Zhang G."/>
            <person name="Yang H."/>
            <person name="Wang J."/>
            <person name="Spillane C."/>
            <person name="Cook D.R."/>
            <person name="May G.D."/>
            <person name="Xu X."/>
            <person name="Jackson S.A."/>
        </authorList>
    </citation>
    <scope>NUCLEOTIDE SEQUENCE [LARGE SCALE GENOMIC DNA]</scope>
    <source>
        <strain evidence="3">cv. Asha</strain>
    </source>
</reference>
<name>A0A151SZW8_CAJCA</name>
<evidence type="ECO:0000313" key="2">
    <source>
        <dbReference type="EMBL" id="KYP60346.1"/>
    </source>
</evidence>
<dbReference type="EMBL" id="CM003612">
    <property type="protein sequence ID" value="KYP60346.1"/>
    <property type="molecule type" value="Genomic_DNA"/>
</dbReference>
<gene>
    <name evidence="2" type="ORF">KK1_015800</name>
</gene>
<dbReference type="STRING" id="3821.A0A151SZW8"/>
<protein>
    <submittedName>
        <fullName evidence="2">Retrovirus-related Pol polyprotein from transposon TNT 1-94</fullName>
    </submittedName>
</protein>
<feature type="domain" description="Reverse transcriptase Ty1/copia-type" evidence="1">
    <location>
        <begin position="1"/>
        <end position="107"/>
    </location>
</feature>
<dbReference type="Pfam" id="PF07727">
    <property type="entry name" value="RVT_2"/>
    <property type="match status" value="1"/>
</dbReference>
<evidence type="ECO:0000313" key="3">
    <source>
        <dbReference type="Proteomes" id="UP000075243"/>
    </source>
</evidence>
<dbReference type="InterPro" id="IPR013103">
    <property type="entry name" value="RVT_2"/>
</dbReference>
<sequence>MTQPEGFEVQGKGNLVCKLRKSLYGLKKVLRQWYKKFNEFMSHSGFHRCEEDHCYYVKNYVDSYIMLALYVDDMLITGSSMEKINRLKQQLPEGFEMKDLGPTKQILLV</sequence>
<dbReference type="Gramene" id="C.cajan_15356.t">
    <property type="protein sequence ID" value="C.cajan_15356.t.cds1"/>
    <property type="gene ID" value="C.cajan_15356"/>
</dbReference>
<evidence type="ECO:0000259" key="1">
    <source>
        <dbReference type="Pfam" id="PF07727"/>
    </source>
</evidence>
<organism evidence="2 3">
    <name type="scientific">Cajanus cajan</name>
    <name type="common">Pigeon pea</name>
    <name type="synonym">Cajanus indicus</name>
    <dbReference type="NCBI Taxonomy" id="3821"/>
    <lineage>
        <taxon>Eukaryota</taxon>
        <taxon>Viridiplantae</taxon>
        <taxon>Streptophyta</taxon>
        <taxon>Embryophyta</taxon>
        <taxon>Tracheophyta</taxon>
        <taxon>Spermatophyta</taxon>
        <taxon>Magnoliopsida</taxon>
        <taxon>eudicotyledons</taxon>
        <taxon>Gunneridae</taxon>
        <taxon>Pentapetalae</taxon>
        <taxon>rosids</taxon>
        <taxon>fabids</taxon>
        <taxon>Fabales</taxon>
        <taxon>Fabaceae</taxon>
        <taxon>Papilionoideae</taxon>
        <taxon>50 kb inversion clade</taxon>
        <taxon>NPAAA clade</taxon>
        <taxon>indigoferoid/millettioid clade</taxon>
        <taxon>Phaseoleae</taxon>
        <taxon>Cajanus</taxon>
    </lineage>
</organism>
<accession>A0A151SZW8</accession>
<dbReference type="AlphaFoldDB" id="A0A151SZW8"/>
<proteinExistence type="predicted"/>
<keyword evidence="3" id="KW-1185">Reference proteome</keyword>
<dbReference type="Proteomes" id="UP000075243">
    <property type="component" value="Chromosome 10"/>
</dbReference>